<name>A0A5P6VM86_PSEXY</name>
<gene>
    <name evidence="1" type="ORF">FXF36_00915</name>
</gene>
<sequence>MVDSNITIQDASEVDPSLLRMLDRGLEDIEAGRTLPLDQAMEEVRRIRKERRAARMNMGVAANG</sequence>
<dbReference type="RefSeq" id="WP_151622034.1">
    <property type="nucleotide sequence ID" value="NZ_CP043028.1"/>
</dbReference>
<dbReference type="EMBL" id="CP043028">
    <property type="protein sequence ID" value="QFJ53530.1"/>
    <property type="molecule type" value="Genomic_DNA"/>
</dbReference>
<proteinExistence type="predicted"/>
<dbReference type="Proteomes" id="UP000327030">
    <property type="component" value="Chromosome 1"/>
</dbReference>
<evidence type="ECO:0000313" key="1">
    <source>
        <dbReference type="EMBL" id="QFJ53530.1"/>
    </source>
</evidence>
<dbReference type="OrthoDB" id="2063925at2"/>
<accession>A0A5P6VM86</accession>
<dbReference type="AlphaFoldDB" id="A0A5P6VM86"/>
<protein>
    <submittedName>
        <fullName evidence="1">Uncharacterized protein</fullName>
    </submittedName>
</protein>
<evidence type="ECO:0000313" key="2">
    <source>
        <dbReference type="Proteomes" id="UP000327030"/>
    </source>
</evidence>
<reference evidence="2" key="1">
    <citation type="submission" date="2019-08" db="EMBL/GenBank/DDBJ databases">
        <title>Complete Genome Sequence of the Polysaccharide-Degrading Rumen Bacterium Pseudobutyrivibrio xylanivorans MA3014.</title>
        <authorList>
            <person name="Palevich N."/>
            <person name="Maclean P.H."/>
            <person name="Kelly W.J."/>
            <person name="Leahy S.C."/>
            <person name="Rakonjac J."/>
            <person name="Attwood G.T."/>
        </authorList>
    </citation>
    <scope>NUCLEOTIDE SEQUENCE [LARGE SCALE GENOMIC DNA]</scope>
    <source>
        <strain evidence="2">MA3014</strain>
    </source>
</reference>
<dbReference type="KEGG" id="pxv:FXF36_00915"/>
<organism evidence="1 2">
    <name type="scientific">Pseudobutyrivibrio xylanivorans</name>
    <dbReference type="NCBI Taxonomy" id="185007"/>
    <lineage>
        <taxon>Bacteria</taxon>
        <taxon>Bacillati</taxon>
        <taxon>Bacillota</taxon>
        <taxon>Clostridia</taxon>
        <taxon>Lachnospirales</taxon>
        <taxon>Lachnospiraceae</taxon>
        <taxon>Pseudobutyrivibrio</taxon>
    </lineage>
</organism>